<protein>
    <submittedName>
        <fullName evidence="1">Uncharacterized protein</fullName>
    </submittedName>
</protein>
<organism evidence="1">
    <name type="scientific">Dichomitus squalens</name>
    <dbReference type="NCBI Taxonomy" id="114155"/>
    <lineage>
        <taxon>Eukaryota</taxon>
        <taxon>Fungi</taxon>
        <taxon>Dikarya</taxon>
        <taxon>Basidiomycota</taxon>
        <taxon>Agaricomycotina</taxon>
        <taxon>Agaricomycetes</taxon>
        <taxon>Polyporales</taxon>
        <taxon>Polyporaceae</taxon>
        <taxon>Dichomitus</taxon>
    </lineage>
</organism>
<gene>
    <name evidence="1" type="ORF">BD311DRAFT_762434</name>
</gene>
<reference evidence="1" key="1">
    <citation type="submission" date="2019-01" db="EMBL/GenBank/DDBJ databases">
        <title>Draft genome sequences of three monokaryotic isolates of the white-rot basidiomycete fungus Dichomitus squalens.</title>
        <authorList>
            <consortium name="DOE Joint Genome Institute"/>
            <person name="Lopez S.C."/>
            <person name="Andreopoulos B."/>
            <person name="Pangilinan J."/>
            <person name="Lipzen A."/>
            <person name="Riley R."/>
            <person name="Ahrendt S."/>
            <person name="Ng V."/>
            <person name="Barry K."/>
            <person name="Daum C."/>
            <person name="Grigoriev I.V."/>
            <person name="Hilden K.S."/>
            <person name="Makela M.R."/>
            <person name="de Vries R.P."/>
        </authorList>
    </citation>
    <scope>NUCLEOTIDE SEQUENCE [LARGE SCALE GENOMIC DNA]</scope>
    <source>
        <strain evidence="1">OM18370.1</strain>
    </source>
</reference>
<feature type="non-terminal residue" evidence="1">
    <location>
        <position position="1"/>
    </location>
</feature>
<dbReference type="EMBL" id="ML143445">
    <property type="protein sequence ID" value="TBU26460.1"/>
    <property type="molecule type" value="Genomic_DNA"/>
</dbReference>
<dbReference type="AlphaFoldDB" id="A0A4Q9MG98"/>
<dbReference type="Proteomes" id="UP000292957">
    <property type="component" value="Unassembled WGS sequence"/>
</dbReference>
<accession>A0A4Q9MG98</accession>
<sequence length="79" mass="8865">TTFYRRFIPILAISPQNRSISVGKNAESIYNDLSEYVGCSKARQSSKPKADVEQIAEKSRIAVPEIMFIIALRHGVVRV</sequence>
<feature type="non-terminal residue" evidence="1">
    <location>
        <position position="79"/>
    </location>
</feature>
<proteinExistence type="predicted"/>
<name>A0A4Q9MG98_9APHY</name>
<evidence type="ECO:0000313" key="1">
    <source>
        <dbReference type="EMBL" id="TBU26460.1"/>
    </source>
</evidence>